<dbReference type="EMBL" id="CP034170">
    <property type="protein sequence ID" value="AZI58907.1"/>
    <property type="molecule type" value="Genomic_DNA"/>
</dbReference>
<gene>
    <name evidence="1" type="ORF">EH165_12910</name>
</gene>
<reference evidence="1 2" key="1">
    <citation type="submission" date="2018-11" db="EMBL/GenBank/DDBJ databases">
        <authorList>
            <person name="Da X."/>
        </authorList>
    </citation>
    <scope>NUCLEOTIDE SEQUENCE [LARGE SCALE GENOMIC DNA]</scope>
    <source>
        <strain evidence="1 2">S14-144</strain>
    </source>
</reference>
<reference evidence="1 2" key="2">
    <citation type="submission" date="2018-12" db="EMBL/GenBank/DDBJ databases">
        <title>Nakamurella antarcticus sp. nov., isolated from Antarctica South Shetland Islands soil.</title>
        <authorList>
            <person name="Peng F."/>
        </authorList>
    </citation>
    <scope>NUCLEOTIDE SEQUENCE [LARGE SCALE GENOMIC DNA]</scope>
    <source>
        <strain evidence="1 2">S14-144</strain>
    </source>
</reference>
<evidence type="ECO:0000313" key="2">
    <source>
        <dbReference type="Proteomes" id="UP000268084"/>
    </source>
</evidence>
<name>A0A3G8ZQ41_9ACTN</name>
<protein>
    <recommendedName>
        <fullName evidence="3">Intracellular proteinase inhibitor BsuPI domain-containing protein</fullName>
    </recommendedName>
</protein>
<proteinExistence type="predicted"/>
<keyword evidence="2" id="KW-1185">Reference proteome</keyword>
<dbReference type="Proteomes" id="UP000268084">
    <property type="component" value="Chromosome"/>
</dbReference>
<dbReference type="AlphaFoldDB" id="A0A3G8ZQ41"/>
<evidence type="ECO:0008006" key="3">
    <source>
        <dbReference type="Google" id="ProtNLM"/>
    </source>
</evidence>
<organism evidence="1 2">
    <name type="scientific">Nakamurella antarctica</name>
    <dbReference type="NCBI Taxonomy" id="1902245"/>
    <lineage>
        <taxon>Bacteria</taxon>
        <taxon>Bacillati</taxon>
        <taxon>Actinomycetota</taxon>
        <taxon>Actinomycetes</taxon>
        <taxon>Nakamurellales</taxon>
        <taxon>Nakamurellaceae</taxon>
        <taxon>Nakamurella</taxon>
    </lineage>
</organism>
<accession>A0A3G8ZQ41</accession>
<dbReference type="KEGG" id="nak:EH165_12910"/>
<dbReference type="OrthoDB" id="5189092at2"/>
<evidence type="ECO:0000313" key="1">
    <source>
        <dbReference type="EMBL" id="AZI58907.1"/>
    </source>
</evidence>
<sequence>MGSPTYKVGEQPILGVTVKNVGDKACVRDVSGSLQEYLIYDAADARLFSTSDCLPGTGTDVRFLKPGETLQYNIRWSGTTSSPGCATDRLRVPAGAYKAEVRIGSLTSSRADLTLQ</sequence>